<organism evidence="1 2">
    <name type="scientific">Homo sapiens</name>
    <name type="common">Human</name>
    <dbReference type="NCBI Taxonomy" id="9606"/>
    <lineage>
        <taxon>Eukaryota</taxon>
        <taxon>Metazoa</taxon>
        <taxon>Chordata</taxon>
        <taxon>Craniata</taxon>
        <taxon>Vertebrata</taxon>
        <taxon>Euteleostomi</taxon>
        <taxon>Mammalia</taxon>
        <taxon>Eutheria</taxon>
        <taxon>Euarchontoglires</taxon>
        <taxon>Primates</taxon>
        <taxon>Haplorrhini</taxon>
        <taxon>Catarrhini</taxon>
        <taxon>Hominidae</taxon>
        <taxon>Homo</taxon>
    </lineage>
</organism>
<dbReference type="GO" id="GO:0003735">
    <property type="term" value="F:structural constituent of ribosome"/>
    <property type="evidence" value="ECO:0007669"/>
    <property type="project" value="InterPro"/>
</dbReference>
<name>A0A8Q3SHX8_HUMAN</name>
<gene>
    <name evidence="1" type="primary">MRPS2</name>
</gene>
<dbReference type="PANTHER" id="PTHR12534:SF0">
    <property type="entry name" value="SMALL RIBOSOMAL SUBUNIT PROTEIN US2M"/>
    <property type="match status" value="1"/>
</dbReference>
<dbReference type="OrthoDB" id="2320368at2759"/>
<evidence type="ECO:0007829" key="4">
    <source>
        <dbReference type="ProteomicsDB" id="A0A8Q3SHX8"/>
    </source>
</evidence>
<proteinExistence type="evidence at protein level"/>
<reference evidence="1" key="5">
    <citation type="submission" date="2025-09" db="UniProtKB">
        <authorList>
            <consortium name="Ensembl"/>
        </authorList>
    </citation>
    <scope>IDENTIFICATION</scope>
</reference>
<accession>A0A8Q3SHX8</accession>
<dbReference type="Ensembl" id="ENST00000488610.6">
    <property type="protein sequence ID" value="ENSP00000511906.1"/>
    <property type="gene ID" value="ENSG00000122140.14"/>
</dbReference>
<evidence type="ECO:0000313" key="1">
    <source>
        <dbReference type="Ensembl" id="ENSP00000511906.1"/>
    </source>
</evidence>
<dbReference type="HGNC" id="HGNC:14495">
    <property type="gene designation" value="MRPS2"/>
</dbReference>
<dbReference type="OpenTargets" id="ENSG00000122140"/>
<reference evidence="1" key="4">
    <citation type="submission" date="2025-08" db="UniProtKB">
        <authorList>
            <consortium name="Ensembl"/>
        </authorList>
    </citation>
    <scope>IDENTIFICATION</scope>
</reference>
<sequence length="102" mass="11278">MATSSAALPRILGAGARAPSRWLGFLGKATPRPARPSRRTLGSATALMIRESEDSTDFNDKILNEPLKHSDFFNVKELFSVRSLFDARVHLGHKAGCRHSFR</sequence>
<dbReference type="Ensembl" id="ENST00000488610.6">
    <property type="protein sequence ID" value="ENSP00000511906.1"/>
    <property type="gene ID" value="ENSG00000122140.13"/>
</dbReference>
<dbReference type="InterPro" id="IPR005706">
    <property type="entry name" value="Ribosomal_uS2_bac/mit/plastid"/>
</dbReference>
<reference evidence="1 2" key="2">
    <citation type="journal article" date="2004" name="Nature">
        <title>DNA sequence and analysis of human chromosome 9.</title>
        <authorList>
            <person name="Humphray S.J."/>
            <person name="Oliver K."/>
            <person name="Hunt A.R."/>
            <person name="Plumb R.W."/>
            <person name="Loveland J.E."/>
            <person name="Howe K.L."/>
            <person name="Andrews T.D."/>
            <person name="Searle S."/>
            <person name="Hunt S.E."/>
            <person name="Scott C.E."/>
            <person name="Jones M.C."/>
            <person name="Ainscough R."/>
            <person name="Almeida J.P."/>
            <person name="Ambrose K.D."/>
            <person name="Ashwell R.I."/>
            <person name="Babbage A.K."/>
            <person name="Babbage S."/>
            <person name="Bagguley C.L."/>
            <person name="Bailey J."/>
            <person name="Banerjee R."/>
            <person name="Barker D.J."/>
            <person name="Barlow K.F."/>
            <person name="Bates K."/>
            <person name="Beasley H."/>
            <person name="Beasley O."/>
            <person name="Bird C.P."/>
            <person name="Bray-Allen S."/>
            <person name="Brown A.J."/>
            <person name="Brown J.Y."/>
            <person name="Burford D."/>
            <person name="Burrill W."/>
            <person name="Burton J."/>
            <person name="Carder C."/>
            <person name="Carter N.P."/>
            <person name="Chapman J.C."/>
            <person name="Chen Y."/>
            <person name="Clarke G."/>
            <person name="Clark S.Y."/>
            <person name="Clee C.M."/>
            <person name="Clegg S."/>
            <person name="Collier R.E."/>
            <person name="Corby N."/>
            <person name="Crosier M."/>
            <person name="Cummings A.T."/>
            <person name="Davies J."/>
            <person name="Dhami P."/>
            <person name="Dunn M."/>
            <person name="Dutta I."/>
            <person name="Dyer L.W."/>
            <person name="Earthrowl M.E."/>
            <person name="Faulkner L."/>
            <person name="Fleming C.J."/>
            <person name="Frankish A."/>
            <person name="Frankland J.A."/>
            <person name="French L."/>
            <person name="Fricker D.G."/>
            <person name="Garner P."/>
            <person name="Garnett J."/>
            <person name="Ghori J."/>
            <person name="Gilbert J.G."/>
            <person name="Glison C."/>
            <person name="Grafham D.V."/>
            <person name="Gribble S."/>
            <person name="Griffiths C."/>
            <person name="Griffiths-Jones S."/>
            <person name="Grocock R."/>
            <person name="Guy J."/>
            <person name="Hall R.E."/>
            <person name="Hammond S."/>
            <person name="Harley J.L."/>
            <person name="Harrison E.S."/>
            <person name="Hart E.A."/>
            <person name="Heath P.D."/>
            <person name="Henderson C.D."/>
            <person name="Hopkins B.L."/>
            <person name="Howard P.J."/>
            <person name="Howden P.J."/>
            <person name="Huckle E."/>
            <person name="Johnson C."/>
            <person name="Johnson D."/>
            <person name="Joy A.A."/>
            <person name="Kay M."/>
            <person name="Keenan S."/>
            <person name="Kershaw J.K."/>
            <person name="Kimberley A.M."/>
            <person name="King A."/>
            <person name="Knights A."/>
            <person name="Laird G.K."/>
            <person name="Langford C."/>
            <person name="Lawlor S."/>
            <person name="Leongamornlert D.A."/>
            <person name="Leversha M."/>
            <person name="Lloyd C."/>
            <person name="Lloyd D.M."/>
            <person name="Lovell J."/>
            <person name="Martin S."/>
            <person name="Mashreghi-Mohammadi M."/>
            <person name="Matthews L."/>
            <person name="McLaren S."/>
            <person name="McLay K.E."/>
            <person name="McMurray A."/>
            <person name="Milne S."/>
            <person name="Nickerson T."/>
            <person name="Nisbett J."/>
            <person name="Nordsiek G."/>
            <person name="Pearce A.V."/>
            <person name="Peck A.I."/>
            <person name="Porter K.M."/>
            <person name="Pandian R."/>
            <person name="Pelan S."/>
            <person name="Phillimore B."/>
            <person name="Povey S."/>
            <person name="Ramsey Y."/>
            <person name="Rand V."/>
            <person name="Scharfe M."/>
            <person name="Sehra H.K."/>
            <person name="Shownkeen R."/>
            <person name="Sims S.K."/>
            <person name="Skuce C.D."/>
            <person name="Smith M."/>
            <person name="Steward C.A."/>
            <person name="Swarbreck D."/>
            <person name="Sycamore N."/>
            <person name="Tester J."/>
            <person name="Thorpe A."/>
            <person name="Tracey A."/>
            <person name="Tromans A."/>
            <person name="Thomas D.W."/>
            <person name="Wall M."/>
            <person name="Wallis J.M."/>
            <person name="West A.P."/>
            <person name="Whitehead S.L."/>
            <person name="Willey D.L."/>
            <person name="Williams S.A."/>
            <person name="Wilming L."/>
            <person name="Wray P.W."/>
            <person name="Young L."/>
            <person name="Ashurst J.L."/>
            <person name="Coulson A."/>
            <person name="Blocker H."/>
            <person name="Durbin R."/>
            <person name="Sulston J.E."/>
            <person name="Hubbard T."/>
            <person name="Jackson M.J."/>
            <person name="Bentley D.R."/>
            <person name="Beck S."/>
            <person name="Rogers J."/>
            <person name="Dunham I."/>
        </authorList>
    </citation>
    <scope>NUCLEOTIDE SEQUENCE [LARGE SCALE GENOMIC DNA]</scope>
</reference>
<reference evidence="1 2" key="3">
    <citation type="journal article" date="2004" name="Nature">
        <title>Finishing the euchromatic sequence of the human genome.</title>
        <authorList>
            <consortium name="International Human Genome Sequencing Consortium"/>
        </authorList>
    </citation>
    <scope>NUCLEOTIDE SEQUENCE [LARGE SCALE GENOMIC DNA]</scope>
</reference>
<dbReference type="Proteomes" id="UP000005640">
    <property type="component" value="Chromosome 9"/>
</dbReference>
<keyword evidence="2" id="KW-1185">Reference proteome</keyword>
<dbReference type="GeneTree" id="ENSGT00390000017382"/>
<dbReference type="AlphaFoldDB" id="A0A8Q3SHX8"/>
<reference evidence="1 2" key="1">
    <citation type="journal article" date="2001" name="Nature">
        <title>Initial sequencing and analysis of the human genome.</title>
        <authorList>
            <consortium name="International Human Genome Sequencing Consortium"/>
            <person name="Lander E.S."/>
            <person name="Linton L.M."/>
            <person name="Birren B."/>
            <person name="Nusbaum C."/>
            <person name="Zody M.C."/>
            <person name="Baldwin J."/>
            <person name="Devon K."/>
            <person name="Dewar K."/>
            <person name="Doyle M."/>
            <person name="FitzHugh W."/>
            <person name="Funke R."/>
            <person name="Gage D."/>
            <person name="Harris K."/>
            <person name="Heaford A."/>
            <person name="Howland J."/>
            <person name="Kann L."/>
            <person name="Lehoczky J."/>
            <person name="LeVine R."/>
            <person name="McEwan P."/>
            <person name="McKernan K."/>
            <person name="Meldrim J."/>
            <person name="Mesirov J.P."/>
            <person name="Miranda C."/>
            <person name="Morris W."/>
            <person name="Naylor J."/>
            <person name="Raymond C."/>
            <person name="Rosetti M."/>
            <person name="Santos R."/>
            <person name="Sheridan A."/>
            <person name="Sougnez C."/>
            <person name="Stange-Thomann N."/>
            <person name="Stojanovic N."/>
            <person name="Subramanian A."/>
            <person name="Wyman D."/>
            <person name="Rogers J."/>
            <person name="Sulston J."/>
            <person name="Ainscough R."/>
            <person name="Beck S."/>
            <person name="Bentley D."/>
            <person name="Burton J."/>
            <person name="Clee C."/>
            <person name="Carter N."/>
            <person name="Coulson A."/>
            <person name="Deadman R."/>
            <person name="Deloukas P."/>
            <person name="Dunham A."/>
            <person name="Dunham I."/>
            <person name="Durbin R."/>
            <person name="French L."/>
            <person name="Grafham D."/>
            <person name="Gregory S."/>
            <person name="Hubbard T."/>
            <person name="Humphray S."/>
            <person name="Hunt A."/>
            <person name="Jones M."/>
            <person name="Lloyd C."/>
            <person name="McMurray A."/>
            <person name="Matthews L."/>
            <person name="Mercer S."/>
            <person name="Milne S."/>
            <person name="Mullikin J.C."/>
            <person name="Mungall A."/>
            <person name="Plumb R."/>
            <person name="Ross M."/>
            <person name="Shownkeen R."/>
            <person name="Sims S."/>
            <person name="Waterston R.H."/>
            <person name="Wilson R.K."/>
            <person name="Hillier L.W."/>
            <person name="McPherson J.D."/>
            <person name="Marra M.A."/>
            <person name="Mardis E.R."/>
            <person name="Fulton L.A."/>
            <person name="Chinwalla A.T."/>
            <person name="Pepin K.H."/>
            <person name="Gish W.R."/>
            <person name="Chissoe S.L."/>
            <person name="Wendl M.C."/>
            <person name="Delehaunty K.D."/>
            <person name="Miner T.L."/>
            <person name="Delehaunty A."/>
            <person name="Kramer J.B."/>
            <person name="Cook L.L."/>
            <person name="Fulton R.S."/>
            <person name="Johnson D.L."/>
            <person name="Minx P.J."/>
            <person name="Clifton S.W."/>
            <person name="Hawkins T."/>
            <person name="Branscomb E."/>
            <person name="Predki P."/>
            <person name="Richardson P."/>
            <person name="Wenning S."/>
            <person name="Slezak T."/>
            <person name="Doggett N."/>
            <person name="Cheng J.F."/>
            <person name="Olsen A."/>
            <person name="Lucas S."/>
            <person name="Elkin C."/>
            <person name="Uberbacher E."/>
            <person name="Frazier M."/>
            <person name="Gibbs R.A."/>
            <person name="Muzny D.M."/>
            <person name="Scherer S.E."/>
            <person name="Bouck J.B."/>
            <person name="Sodergren E.J."/>
            <person name="Worley K.C."/>
            <person name="Rives C.M."/>
            <person name="Gorrell J.H."/>
            <person name="Metzker M.L."/>
            <person name="Naylor S.L."/>
            <person name="Kucherlapati R.S."/>
            <person name="Nelson D.L."/>
            <person name="Weinstock G.M."/>
            <person name="Sakaki Y."/>
            <person name="Fujiyama A."/>
            <person name="Hattori M."/>
            <person name="Yada T."/>
            <person name="Toyoda A."/>
            <person name="Itoh T."/>
            <person name="Kawagoe C."/>
            <person name="Watanabe H."/>
            <person name="Totoki Y."/>
            <person name="Taylor T."/>
            <person name="Weissenbach J."/>
            <person name="Heilig R."/>
            <person name="Saurin W."/>
            <person name="Artiguenave F."/>
            <person name="Brottier P."/>
            <person name="Bruls T."/>
            <person name="Pelletier E."/>
            <person name="Robert C."/>
            <person name="Wincker P."/>
            <person name="Smith D.R."/>
            <person name="Doucette-Stamm L."/>
            <person name="Rubenfield M."/>
            <person name="Weinstock K."/>
            <person name="Lee H.M."/>
            <person name="Dubois J."/>
            <person name="Rosenthal A."/>
            <person name="Platzer M."/>
            <person name="Nyakatura G."/>
            <person name="Taudien S."/>
            <person name="Rump A."/>
            <person name="Yang H."/>
            <person name="Yu J."/>
            <person name="Wang J."/>
            <person name="Huang G."/>
            <person name="Gu J."/>
            <person name="Hood L."/>
            <person name="Rowen L."/>
            <person name="Madan A."/>
            <person name="Qin S."/>
            <person name="Davis R.W."/>
            <person name="Federspiel N.A."/>
            <person name="Abola A.P."/>
            <person name="Proctor M.J."/>
            <person name="Myers R.M."/>
            <person name="Schmutz J."/>
            <person name="Dickson M."/>
            <person name="Grimwood J."/>
            <person name="Cox D.R."/>
            <person name="Olson M.V."/>
            <person name="Kaul R."/>
            <person name="Raymond C."/>
            <person name="Shimizu N."/>
            <person name="Kawasaki K."/>
            <person name="Minoshima S."/>
            <person name="Evans G.A."/>
            <person name="Athanasiou M."/>
            <person name="Schultz R."/>
            <person name="Roe B.A."/>
            <person name="Chen F."/>
            <person name="Pan H."/>
            <person name="Ramser J."/>
            <person name="Lehrach H."/>
            <person name="Reinhardt R."/>
            <person name="McCombie W.R."/>
            <person name="de la Bastide M."/>
            <person name="Dedhia N."/>
            <person name="Blocker H."/>
            <person name="Hornischer K."/>
            <person name="Nordsiek G."/>
            <person name="Agarwala R."/>
            <person name="Aravind L."/>
            <person name="Bailey J.A."/>
            <person name="Bateman A."/>
            <person name="Batzoglou S."/>
            <person name="Birney E."/>
            <person name="Bork P."/>
            <person name="Brown D.G."/>
            <person name="Burge C.B."/>
            <person name="Cerutti L."/>
            <person name="Chen H.C."/>
            <person name="Church D."/>
            <person name="Clamp M."/>
            <person name="Copley R.R."/>
            <person name="Doerks T."/>
            <person name="Eddy S.R."/>
            <person name="Eichler E.E."/>
            <person name="Furey T.S."/>
            <person name="Galagan J."/>
            <person name="Gilbert J.G."/>
            <person name="Harmon C."/>
            <person name="Hayashizaki Y."/>
            <person name="Haussler D."/>
            <person name="Hermjakob H."/>
            <person name="Hokamp K."/>
            <person name="Jang W."/>
            <person name="Johnson L.S."/>
            <person name="Jones T.A."/>
            <person name="Kasif S."/>
            <person name="Kaspryzk A."/>
            <person name="Kennedy S."/>
            <person name="Kent W.J."/>
            <person name="Kitts P."/>
            <person name="Koonin E.V."/>
            <person name="Korf I."/>
            <person name="Kulp D."/>
            <person name="Lancet D."/>
            <person name="Lowe T.M."/>
            <person name="McLysaght A."/>
            <person name="Mikkelsen T."/>
            <person name="Moran J.V."/>
            <person name="Mulder N."/>
            <person name="Pollara V.J."/>
            <person name="Ponting C.P."/>
            <person name="Schuler G."/>
            <person name="Schultz J."/>
            <person name="Slater G."/>
            <person name="Smit A.F."/>
            <person name="Stupka E."/>
            <person name="Szustakowski J."/>
            <person name="Thierry-Mieg D."/>
            <person name="Thierry-Mieg J."/>
            <person name="Wagner L."/>
            <person name="Wallis J."/>
            <person name="Wheeler R."/>
            <person name="Williams A."/>
            <person name="Wolf Y.I."/>
            <person name="Wolfe K.H."/>
            <person name="Yang S.P."/>
            <person name="Yeh R.F."/>
            <person name="Collins F."/>
            <person name="Guyer M.S."/>
            <person name="Peterson J."/>
            <person name="Felsenfeld A."/>
            <person name="Wetterstrand K.A."/>
            <person name="Patrinos A."/>
            <person name="Morgan M.J."/>
            <person name="de Jong P."/>
            <person name="Catanese J.J."/>
            <person name="Osoegawa K."/>
            <person name="Shizuya H."/>
            <person name="Choi S."/>
            <person name="Chen Y.J."/>
        </authorList>
    </citation>
    <scope>NUCLEOTIDE SEQUENCE [LARGE SCALE GENOMIC DNA]</scope>
</reference>
<keyword evidence="3 4" id="KW-1267">Proteomics identification</keyword>
<protein>
    <submittedName>
        <fullName evidence="1">Mitochondrial ribosomal protein S2</fullName>
    </submittedName>
</protein>
<dbReference type="GO" id="GO:0006412">
    <property type="term" value="P:translation"/>
    <property type="evidence" value="ECO:0007669"/>
    <property type="project" value="InterPro"/>
</dbReference>
<dbReference type="EMBL" id="AL161452">
    <property type="status" value="NOT_ANNOTATED_CDS"/>
    <property type="molecule type" value="Genomic_DNA"/>
</dbReference>
<dbReference type="GO" id="GO:0015935">
    <property type="term" value="C:small ribosomal subunit"/>
    <property type="evidence" value="ECO:0007669"/>
    <property type="project" value="InterPro"/>
</dbReference>
<dbReference type="PANTHER" id="PTHR12534">
    <property type="entry name" value="30S RIBOSOMAL PROTEIN S2 PROKARYOTIC AND ORGANELLAR"/>
    <property type="match status" value="1"/>
</dbReference>
<evidence type="ECO:0007829" key="3">
    <source>
        <dbReference type="PeptideAtlas" id="A0A8Q3SHX8"/>
    </source>
</evidence>
<evidence type="ECO:0000313" key="2">
    <source>
        <dbReference type="Proteomes" id="UP000005640"/>
    </source>
</evidence>
<dbReference type="SMR" id="A0A8Q3SHX8"/>